<dbReference type="Pfam" id="PF01261">
    <property type="entry name" value="AP_endonuc_2"/>
    <property type="match status" value="1"/>
</dbReference>
<organism evidence="2 3">
    <name type="scientific">Candidatus Faecivivens stercoripullorum</name>
    <dbReference type="NCBI Taxonomy" id="2840805"/>
    <lineage>
        <taxon>Bacteria</taxon>
        <taxon>Bacillati</taxon>
        <taxon>Bacillota</taxon>
        <taxon>Clostridia</taxon>
        <taxon>Eubacteriales</taxon>
        <taxon>Oscillospiraceae</taxon>
        <taxon>Oscillospiraceae incertae sedis</taxon>
        <taxon>Candidatus Faecivivens</taxon>
    </lineage>
</organism>
<dbReference type="PANTHER" id="PTHR12110:SF41">
    <property type="entry name" value="INOSOSE DEHYDRATASE"/>
    <property type="match status" value="1"/>
</dbReference>
<feature type="domain" description="Xylose isomerase-like TIM barrel" evidence="1">
    <location>
        <begin position="21"/>
        <end position="277"/>
    </location>
</feature>
<dbReference type="InterPro" id="IPR050312">
    <property type="entry name" value="IolE/XylAMocC-like"/>
</dbReference>
<dbReference type="Gene3D" id="3.20.20.150">
    <property type="entry name" value="Divalent-metal-dependent TIM barrel enzymes"/>
    <property type="match status" value="1"/>
</dbReference>
<reference evidence="2" key="1">
    <citation type="submission" date="2020-10" db="EMBL/GenBank/DDBJ databases">
        <authorList>
            <person name="Gilroy R."/>
        </authorList>
    </citation>
    <scope>NUCLEOTIDE SEQUENCE</scope>
    <source>
        <strain evidence="2">ChiBcec7-5410</strain>
    </source>
</reference>
<dbReference type="InterPro" id="IPR013022">
    <property type="entry name" value="Xyl_isomerase-like_TIM-brl"/>
</dbReference>
<keyword evidence="2" id="KW-0413">Isomerase</keyword>
<dbReference type="GO" id="GO:0016853">
    <property type="term" value="F:isomerase activity"/>
    <property type="evidence" value="ECO:0007669"/>
    <property type="project" value="UniProtKB-KW"/>
</dbReference>
<dbReference type="Proteomes" id="UP000824160">
    <property type="component" value="Unassembled WGS sequence"/>
</dbReference>
<evidence type="ECO:0000313" key="2">
    <source>
        <dbReference type="EMBL" id="HIT94226.1"/>
    </source>
</evidence>
<gene>
    <name evidence="2" type="ORF">IAC43_03500</name>
</gene>
<accession>A0A9D1KS83</accession>
<dbReference type="PANTHER" id="PTHR12110">
    <property type="entry name" value="HYDROXYPYRUVATE ISOMERASE"/>
    <property type="match status" value="1"/>
</dbReference>
<comment type="caution">
    <text evidence="2">The sequence shown here is derived from an EMBL/GenBank/DDBJ whole genome shotgun (WGS) entry which is preliminary data.</text>
</comment>
<dbReference type="AlphaFoldDB" id="A0A9D1KS83"/>
<dbReference type="EMBL" id="DVLW01000095">
    <property type="protein sequence ID" value="HIT94226.1"/>
    <property type="molecule type" value="Genomic_DNA"/>
</dbReference>
<proteinExistence type="predicted"/>
<sequence>MADLSIGVMLDSFRLPLNEALAKAHDVGAQGIQIYATKGEMAPENLNTAARWELLDRIKSNGLKVSALCGDLGMGFGNREKNPELIERSKRILELARDLETDVVTTHIGVVPEDSAHPRYQIMQEACGKLAEFADSMQAHFAIETGPEPAARLRKFLDSLGSRGVAVNFDPANLVMVVKDNPVEGVKILKDYIVHTHAKDGRHIYWREPEEIYGVTEAEVPLSPSFAELPLGEGDVDFPGWIAALREIGYHGFLTIEREVGPDPEADIRKAVGFLSELIG</sequence>
<name>A0A9D1KS83_9FIRM</name>
<reference evidence="2" key="2">
    <citation type="journal article" date="2021" name="PeerJ">
        <title>Extensive microbial diversity within the chicken gut microbiome revealed by metagenomics and culture.</title>
        <authorList>
            <person name="Gilroy R."/>
            <person name="Ravi A."/>
            <person name="Getino M."/>
            <person name="Pursley I."/>
            <person name="Horton D.L."/>
            <person name="Alikhan N.F."/>
            <person name="Baker D."/>
            <person name="Gharbi K."/>
            <person name="Hall N."/>
            <person name="Watson M."/>
            <person name="Adriaenssens E.M."/>
            <person name="Foster-Nyarko E."/>
            <person name="Jarju S."/>
            <person name="Secka A."/>
            <person name="Antonio M."/>
            <person name="Oren A."/>
            <person name="Chaudhuri R.R."/>
            <person name="La Ragione R."/>
            <person name="Hildebrand F."/>
            <person name="Pallen M.J."/>
        </authorList>
    </citation>
    <scope>NUCLEOTIDE SEQUENCE</scope>
    <source>
        <strain evidence="2">ChiBcec7-5410</strain>
    </source>
</reference>
<evidence type="ECO:0000259" key="1">
    <source>
        <dbReference type="Pfam" id="PF01261"/>
    </source>
</evidence>
<dbReference type="InterPro" id="IPR036237">
    <property type="entry name" value="Xyl_isomerase-like_sf"/>
</dbReference>
<evidence type="ECO:0000313" key="3">
    <source>
        <dbReference type="Proteomes" id="UP000824160"/>
    </source>
</evidence>
<dbReference type="SUPFAM" id="SSF51658">
    <property type="entry name" value="Xylose isomerase-like"/>
    <property type="match status" value="1"/>
</dbReference>
<protein>
    <submittedName>
        <fullName evidence="2">Sugar phosphate isomerase/epimerase</fullName>
    </submittedName>
</protein>